<dbReference type="Pfam" id="PF00069">
    <property type="entry name" value="Pkinase"/>
    <property type="match status" value="1"/>
</dbReference>
<evidence type="ECO:0000256" key="3">
    <source>
        <dbReference type="ARBA" id="ARBA00022527"/>
    </source>
</evidence>
<feature type="compositionally biased region" description="Polar residues" evidence="12">
    <location>
        <begin position="888"/>
        <end position="907"/>
    </location>
</feature>
<dbReference type="Gene3D" id="3.30.200.20">
    <property type="entry name" value="Phosphorylase Kinase, domain 1"/>
    <property type="match status" value="1"/>
</dbReference>
<evidence type="ECO:0000256" key="8">
    <source>
        <dbReference type="ARBA" id="ARBA00022777"/>
    </source>
</evidence>
<feature type="transmembrane region" description="Helical" evidence="13">
    <location>
        <begin position="416"/>
        <end position="436"/>
    </location>
</feature>
<feature type="compositionally biased region" description="Polar residues" evidence="12">
    <location>
        <begin position="1046"/>
        <end position="1055"/>
    </location>
</feature>
<evidence type="ECO:0000256" key="5">
    <source>
        <dbReference type="ARBA" id="ARBA00022692"/>
    </source>
</evidence>
<comment type="subcellular location">
    <subcellularLocation>
        <location evidence="1">Membrane</location>
        <topology evidence="1">Single-pass type I membrane protein</topology>
    </subcellularLocation>
</comment>
<feature type="compositionally biased region" description="Low complexity" evidence="12">
    <location>
        <begin position="457"/>
        <end position="468"/>
    </location>
</feature>
<dbReference type="PROSITE" id="PS00108">
    <property type="entry name" value="PROTEIN_KINASE_ST"/>
    <property type="match status" value="1"/>
</dbReference>
<feature type="compositionally biased region" description="Polar residues" evidence="12">
    <location>
        <begin position="1138"/>
        <end position="1158"/>
    </location>
</feature>
<dbReference type="SUPFAM" id="SSF56112">
    <property type="entry name" value="Protein kinase-like (PK-like)"/>
    <property type="match status" value="1"/>
</dbReference>
<dbReference type="InterPro" id="IPR008271">
    <property type="entry name" value="Ser/Thr_kinase_AS"/>
</dbReference>
<dbReference type="Proteomes" id="UP000694888">
    <property type="component" value="Unplaced"/>
</dbReference>
<keyword evidence="10 13" id="KW-1133">Transmembrane helix</keyword>
<gene>
    <name evidence="18" type="primary">LOC101860903</name>
</gene>
<dbReference type="PANTHER" id="PTHR13954:SF6">
    <property type="entry name" value="NON-SPECIFIC SERINE_THREONINE PROTEIN KINASE"/>
    <property type="match status" value="1"/>
</dbReference>
<keyword evidence="6 14" id="KW-0732">Signal</keyword>
<evidence type="ECO:0000256" key="12">
    <source>
        <dbReference type="SAM" id="MobiDB-lite"/>
    </source>
</evidence>
<evidence type="ECO:0000256" key="9">
    <source>
        <dbReference type="ARBA" id="ARBA00022840"/>
    </source>
</evidence>
<feature type="compositionally biased region" description="Basic and acidic residues" evidence="12">
    <location>
        <begin position="1098"/>
        <end position="1116"/>
    </location>
</feature>
<evidence type="ECO:0000256" key="11">
    <source>
        <dbReference type="ARBA" id="ARBA00023136"/>
    </source>
</evidence>
<dbReference type="InterPro" id="IPR011009">
    <property type="entry name" value="Kinase-like_dom_sf"/>
</dbReference>
<evidence type="ECO:0000256" key="13">
    <source>
        <dbReference type="SAM" id="Phobius"/>
    </source>
</evidence>
<keyword evidence="7" id="KW-0547">Nucleotide-binding</keyword>
<accession>A0ABM0JTR8</accession>
<feature type="domain" description="Protein kinase" evidence="15">
    <location>
        <begin position="492"/>
        <end position="749"/>
    </location>
</feature>
<feature type="chain" id="PRO_5045113834" description="non-specific serine/threonine protein kinase" evidence="14">
    <location>
        <begin position="23"/>
        <end position="1158"/>
    </location>
</feature>
<evidence type="ECO:0000256" key="1">
    <source>
        <dbReference type="ARBA" id="ARBA00004479"/>
    </source>
</evidence>
<dbReference type="InterPro" id="IPR045133">
    <property type="entry name" value="IRE1/2-like"/>
</dbReference>
<dbReference type="SMART" id="SM00220">
    <property type="entry name" value="S_TKc"/>
    <property type="match status" value="1"/>
</dbReference>
<feature type="region of interest" description="Disordered" evidence="12">
    <location>
        <begin position="1003"/>
        <end position="1158"/>
    </location>
</feature>
<reference evidence="18" key="1">
    <citation type="submission" date="2025-08" db="UniProtKB">
        <authorList>
            <consortium name="RefSeq"/>
        </authorList>
    </citation>
    <scope>IDENTIFICATION</scope>
</reference>
<dbReference type="InterPro" id="IPR010513">
    <property type="entry name" value="KEN_dom"/>
</dbReference>
<dbReference type="EC" id="2.7.11.1" evidence="2"/>
<keyword evidence="8 18" id="KW-0418">Kinase</keyword>
<evidence type="ECO:0000256" key="14">
    <source>
        <dbReference type="SAM" id="SignalP"/>
    </source>
</evidence>
<dbReference type="InterPro" id="IPR000719">
    <property type="entry name" value="Prot_kinase_dom"/>
</dbReference>
<keyword evidence="17" id="KW-1185">Reference proteome</keyword>
<evidence type="ECO:0000313" key="18">
    <source>
        <dbReference type="RefSeq" id="XP_005101301.1"/>
    </source>
</evidence>
<feature type="compositionally biased region" description="Basic residues" evidence="12">
    <location>
        <begin position="1076"/>
        <end position="1094"/>
    </location>
</feature>
<keyword evidence="11 13" id="KW-0472">Membrane</keyword>
<dbReference type="CDD" id="cd10422">
    <property type="entry name" value="RNase_Ire1"/>
    <property type="match status" value="1"/>
</dbReference>
<evidence type="ECO:0000256" key="2">
    <source>
        <dbReference type="ARBA" id="ARBA00012513"/>
    </source>
</evidence>
<dbReference type="Gene3D" id="1.20.1440.180">
    <property type="entry name" value="KEN domain"/>
    <property type="match status" value="1"/>
</dbReference>
<evidence type="ECO:0000259" key="16">
    <source>
        <dbReference type="PROSITE" id="PS51392"/>
    </source>
</evidence>
<dbReference type="Pfam" id="PF06479">
    <property type="entry name" value="Ribonuc_2-5A"/>
    <property type="match status" value="1"/>
</dbReference>
<evidence type="ECO:0000256" key="10">
    <source>
        <dbReference type="ARBA" id="ARBA00022989"/>
    </source>
</evidence>
<protein>
    <recommendedName>
        <fullName evidence="2">non-specific serine/threonine protein kinase</fullName>
        <ecNumber evidence="2">2.7.11.1</ecNumber>
    </recommendedName>
</protein>
<dbReference type="InterPro" id="IPR015943">
    <property type="entry name" value="WD40/YVTN_repeat-like_dom_sf"/>
</dbReference>
<dbReference type="PROSITE" id="PS50011">
    <property type="entry name" value="PROTEIN_KINASE_DOM"/>
    <property type="match status" value="1"/>
</dbReference>
<sequence>MKYGKMASMALLFCLVFSLISSSEPANNQLSIHDSVLFVSTLSGSFYTVSRSSGKVVWSLKEDPVLRVPLDFASGPSFLPDPKDGSLYAISSNHEPIKKLPFTIPELVTAAPCKSSEGIFYTGSKRDLWIAIDPTTGTKVQTLSSEGAQKVCPSSTDNLMYIGRTEYTIMMFDGKTGVKSWNATYMDYSSHVAPDVNDYELRHFVSSSTGVAVTLDSITGDVMWQREFDSPVVAMYRMHHEGLQRVPFASFAAETLDHLTGQMASTHWRDRFMDLHLRQTFYPKLYIGESKHGAYALITLVDENTATITSQVQGPLQIEGPDMNEDGRKEPDGKVYETTSHRELIKATTIRRGGAVLMIGFHEMPEKSASRIASVYQISDKSEDRVIKDGVHPSQRNDTKPQTWQTVVLTYVKEDFRFIVSVLLASVILFAVLYIFPKRTENSMRILLAQQMEEQRQQQSTQTSTSSSVPPVDIKPSKTLPDGHVEIGKIIFNPRAVLGHGCEGTFVYSGKFDNRDVAVKRLLPECFSFADREVELLRESDLHPNVIRYFCMESDSQFRYIALELCAATVQDYIEGRYTPPHPLPALDILQQAMAGIGHLHTLDIVHRDVKPHNVLISLPGPKNEIRVMISDFGLCKKLAAGRYSFSRRSGAAGTEGWIAPEMLDPAQRTTCAVDMFSSGCVFYYVLTSGKHPFGESLRRQANILSGDCSLHHLPGDENYVARRLVEKMVSLDPEQRPQAGVVLKHPLFWSKERQLAFFQDVSDRIEKEEDTCEVVERLERQGLAVVRFDWRKNISPVLQEDLRKFRTYKGTSVRDLLRAMRNKKHHYRQLPEAVQQTLGAVPDEFVDYFTSRFPQLLLHTYNAMECCKYERLIAPYYYSEASSAKCSPSPSLPTATSEKNSAPQARTQKDCGDSDMGEGDLSHKVEASGLIGDGVGEFGNDFAVQDPMMTQRGGDELLGNRTVLASQPGHDIAQGVDDVTAMGDYHELLPHDHRVTGGANQQVDFKGANDSKTPLTSPSQDRTGPQQPLFKLTGAWGDTVGAGLQPSSSLQPTTPRLLFRESSNSPPAPKPTPRNYHHHQQQQHRPHHHHHSPPHGGRSERGDTPRNWRDPRPDSPQRFPLFRSKNNRNQRGRRVPKSQSTTSQDDQGRNSVSEANS</sequence>
<feature type="signal peptide" evidence="14">
    <location>
        <begin position="1"/>
        <end position="22"/>
    </location>
</feature>
<evidence type="ECO:0000256" key="4">
    <source>
        <dbReference type="ARBA" id="ARBA00022679"/>
    </source>
</evidence>
<keyword evidence="9" id="KW-0067">ATP-binding</keyword>
<evidence type="ECO:0000259" key="15">
    <source>
        <dbReference type="PROSITE" id="PS50011"/>
    </source>
</evidence>
<dbReference type="GeneID" id="101860903"/>
<dbReference type="Gene3D" id="2.130.10.10">
    <property type="entry name" value="YVTN repeat-like/Quinoprotein amine dehydrogenase"/>
    <property type="match status" value="1"/>
</dbReference>
<dbReference type="CDD" id="cd09769">
    <property type="entry name" value="Luminal_IRE1"/>
    <property type="match status" value="1"/>
</dbReference>
<feature type="domain" description="KEN" evidence="16">
    <location>
        <begin position="752"/>
        <end position="881"/>
    </location>
</feature>
<dbReference type="InterPro" id="IPR018391">
    <property type="entry name" value="PQQ_b-propeller_rpt"/>
</dbReference>
<evidence type="ECO:0000313" key="17">
    <source>
        <dbReference type="Proteomes" id="UP000694888"/>
    </source>
</evidence>
<dbReference type="SUPFAM" id="SSF50998">
    <property type="entry name" value="Quinoprotein alcohol dehydrogenase-like"/>
    <property type="match status" value="1"/>
</dbReference>
<dbReference type="SMART" id="SM00580">
    <property type="entry name" value="PUG"/>
    <property type="match status" value="1"/>
</dbReference>
<keyword evidence="3" id="KW-0723">Serine/threonine-protein kinase</keyword>
<proteinExistence type="predicted"/>
<dbReference type="RefSeq" id="XP_005101301.1">
    <property type="nucleotide sequence ID" value="XM_005101244.3"/>
</dbReference>
<feature type="compositionally biased region" description="Basic residues" evidence="12">
    <location>
        <begin position="1126"/>
        <end position="1137"/>
    </location>
</feature>
<evidence type="ECO:0000256" key="7">
    <source>
        <dbReference type="ARBA" id="ARBA00022741"/>
    </source>
</evidence>
<dbReference type="CDD" id="cd13982">
    <property type="entry name" value="STKc_IRE1"/>
    <property type="match status" value="1"/>
</dbReference>
<dbReference type="InterPro" id="IPR011047">
    <property type="entry name" value="Quinoprotein_ADH-like_sf"/>
</dbReference>
<dbReference type="Pfam" id="PF13360">
    <property type="entry name" value="PQQ_2"/>
    <property type="match status" value="1"/>
</dbReference>
<evidence type="ECO:0000256" key="6">
    <source>
        <dbReference type="ARBA" id="ARBA00022729"/>
    </source>
</evidence>
<dbReference type="PROSITE" id="PS51392">
    <property type="entry name" value="KEN"/>
    <property type="match status" value="1"/>
</dbReference>
<name>A0ABM0JTR8_APLCA</name>
<dbReference type="Gene3D" id="1.10.510.10">
    <property type="entry name" value="Transferase(Phosphotransferase) domain 1"/>
    <property type="match status" value="1"/>
</dbReference>
<feature type="region of interest" description="Disordered" evidence="12">
    <location>
        <begin position="455"/>
        <end position="480"/>
    </location>
</feature>
<organism evidence="17 18">
    <name type="scientific">Aplysia californica</name>
    <name type="common">California sea hare</name>
    <dbReference type="NCBI Taxonomy" id="6500"/>
    <lineage>
        <taxon>Eukaryota</taxon>
        <taxon>Metazoa</taxon>
        <taxon>Spiralia</taxon>
        <taxon>Lophotrochozoa</taxon>
        <taxon>Mollusca</taxon>
        <taxon>Gastropoda</taxon>
        <taxon>Heterobranchia</taxon>
        <taxon>Euthyneura</taxon>
        <taxon>Tectipleura</taxon>
        <taxon>Aplysiida</taxon>
        <taxon>Aplysioidea</taxon>
        <taxon>Aplysiidae</taxon>
        <taxon>Aplysia</taxon>
    </lineage>
</organism>
<dbReference type="PANTHER" id="PTHR13954">
    <property type="entry name" value="IRE1-RELATED"/>
    <property type="match status" value="1"/>
</dbReference>
<dbReference type="SMART" id="SM00564">
    <property type="entry name" value="PQQ"/>
    <property type="match status" value="4"/>
</dbReference>
<dbReference type="InterPro" id="IPR002372">
    <property type="entry name" value="PQQ_rpt_dom"/>
</dbReference>
<keyword evidence="4" id="KW-0808">Transferase</keyword>
<feature type="compositionally biased region" description="Polar residues" evidence="12">
    <location>
        <begin position="1011"/>
        <end position="1027"/>
    </location>
</feature>
<dbReference type="GO" id="GO:0016301">
    <property type="term" value="F:kinase activity"/>
    <property type="evidence" value="ECO:0007669"/>
    <property type="project" value="UniProtKB-KW"/>
</dbReference>
<dbReference type="InterPro" id="IPR038357">
    <property type="entry name" value="KEN_sf"/>
</dbReference>
<feature type="region of interest" description="Disordered" evidence="12">
    <location>
        <begin position="888"/>
        <end position="922"/>
    </location>
</feature>
<keyword evidence="5 13" id="KW-0812">Transmembrane</keyword>